<organism evidence="2 3">
    <name type="scientific">Biomphalaria pfeifferi</name>
    <name type="common">Bloodfluke planorb</name>
    <name type="synonym">Freshwater snail</name>
    <dbReference type="NCBI Taxonomy" id="112525"/>
    <lineage>
        <taxon>Eukaryota</taxon>
        <taxon>Metazoa</taxon>
        <taxon>Spiralia</taxon>
        <taxon>Lophotrochozoa</taxon>
        <taxon>Mollusca</taxon>
        <taxon>Gastropoda</taxon>
        <taxon>Heterobranchia</taxon>
        <taxon>Euthyneura</taxon>
        <taxon>Panpulmonata</taxon>
        <taxon>Hygrophila</taxon>
        <taxon>Lymnaeoidea</taxon>
        <taxon>Planorbidae</taxon>
        <taxon>Biomphalaria</taxon>
    </lineage>
</organism>
<dbReference type="EMBL" id="JASAOG010000048">
    <property type="protein sequence ID" value="KAK0058380.1"/>
    <property type="molecule type" value="Genomic_DNA"/>
</dbReference>
<gene>
    <name evidence="2" type="ORF">Bpfe_012022</name>
</gene>
<feature type="region of interest" description="Disordered" evidence="1">
    <location>
        <begin position="53"/>
        <end position="77"/>
    </location>
</feature>
<evidence type="ECO:0000256" key="1">
    <source>
        <dbReference type="SAM" id="MobiDB-lite"/>
    </source>
</evidence>
<name>A0AAD8BR84_BIOPF</name>
<accession>A0AAD8BR84</accession>
<protein>
    <submittedName>
        <fullName evidence="2">Uncharacterized protein</fullName>
    </submittedName>
</protein>
<reference evidence="2" key="2">
    <citation type="submission" date="2023-04" db="EMBL/GenBank/DDBJ databases">
        <authorList>
            <person name="Bu L."/>
            <person name="Lu L."/>
            <person name="Laidemitt M.R."/>
            <person name="Zhang S.M."/>
            <person name="Mutuku M."/>
            <person name="Mkoji G."/>
            <person name="Steinauer M."/>
            <person name="Loker E.S."/>
        </authorList>
    </citation>
    <scope>NUCLEOTIDE SEQUENCE</scope>
    <source>
        <strain evidence="2">KasaAsao</strain>
        <tissue evidence="2">Whole Snail</tissue>
    </source>
</reference>
<evidence type="ECO:0000313" key="3">
    <source>
        <dbReference type="Proteomes" id="UP001233172"/>
    </source>
</evidence>
<comment type="caution">
    <text evidence="2">The sequence shown here is derived from an EMBL/GenBank/DDBJ whole genome shotgun (WGS) entry which is preliminary data.</text>
</comment>
<reference evidence="2" key="1">
    <citation type="journal article" date="2023" name="PLoS Negl. Trop. Dis.">
        <title>A genome sequence for Biomphalaria pfeifferi, the major vector snail for the human-infecting parasite Schistosoma mansoni.</title>
        <authorList>
            <person name="Bu L."/>
            <person name="Lu L."/>
            <person name="Laidemitt M.R."/>
            <person name="Zhang S.M."/>
            <person name="Mutuku M."/>
            <person name="Mkoji G."/>
            <person name="Steinauer M."/>
            <person name="Loker E.S."/>
        </authorList>
    </citation>
    <scope>NUCLEOTIDE SEQUENCE</scope>
    <source>
        <strain evidence="2">KasaAsao</strain>
    </source>
</reference>
<feature type="compositionally biased region" description="Basic and acidic residues" evidence="1">
    <location>
        <begin position="67"/>
        <end position="77"/>
    </location>
</feature>
<evidence type="ECO:0000313" key="2">
    <source>
        <dbReference type="EMBL" id="KAK0058380.1"/>
    </source>
</evidence>
<keyword evidence="3" id="KW-1185">Reference proteome</keyword>
<proteinExistence type="predicted"/>
<dbReference type="Proteomes" id="UP001233172">
    <property type="component" value="Unassembled WGS sequence"/>
</dbReference>
<dbReference type="AlphaFoldDB" id="A0AAD8BR84"/>
<sequence length="77" mass="8688">MGTELEVGRILVSYWVLYCSLVTKIVLRRSGFEVASGKCSFLSEQNIFTDNELSKDNGRFPSSRRKAQNDGRKGNNL</sequence>